<feature type="region of interest" description="Disordered" evidence="1">
    <location>
        <begin position="39"/>
        <end position="87"/>
    </location>
</feature>
<dbReference type="Proteomes" id="UP000887013">
    <property type="component" value="Unassembled WGS sequence"/>
</dbReference>
<comment type="caution">
    <text evidence="2">The sequence shown here is derived from an EMBL/GenBank/DDBJ whole genome shotgun (WGS) entry which is preliminary data.</text>
</comment>
<gene>
    <name evidence="2" type="ORF">NPIL_502671</name>
</gene>
<protein>
    <submittedName>
        <fullName evidence="2">Uncharacterized protein</fullName>
    </submittedName>
</protein>
<dbReference type="AlphaFoldDB" id="A0A8X6UAF9"/>
<feature type="compositionally biased region" description="Polar residues" evidence="1">
    <location>
        <begin position="44"/>
        <end position="60"/>
    </location>
</feature>
<dbReference type="EMBL" id="BMAW01075519">
    <property type="protein sequence ID" value="GFT97355.1"/>
    <property type="molecule type" value="Genomic_DNA"/>
</dbReference>
<organism evidence="2 3">
    <name type="scientific">Nephila pilipes</name>
    <name type="common">Giant wood spider</name>
    <name type="synonym">Nephila maculata</name>
    <dbReference type="NCBI Taxonomy" id="299642"/>
    <lineage>
        <taxon>Eukaryota</taxon>
        <taxon>Metazoa</taxon>
        <taxon>Ecdysozoa</taxon>
        <taxon>Arthropoda</taxon>
        <taxon>Chelicerata</taxon>
        <taxon>Arachnida</taxon>
        <taxon>Araneae</taxon>
        <taxon>Araneomorphae</taxon>
        <taxon>Entelegynae</taxon>
        <taxon>Araneoidea</taxon>
        <taxon>Nephilidae</taxon>
        <taxon>Nephila</taxon>
    </lineage>
</organism>
<proteinExistence type="predicted"/>
<evidence type="ECO:0000256" key="1">
    <source>
        <dbReference type="SAM" id="MobiDB-lite"/>
    </source>
</evidence>
<accession>A0A8X6UAF9</accession>
<sequence length="87" mass="9727">MVGNAEGLLSSKTAQVQFKAENQSQKTSTLQTQAILASHRQKTWENSPQPQHGQFLQKATQADEADWPNGETRTGRRHPFETVFSTT</sequence>
<evidence type="ECO:0000313" key="2">
    <source>
        <dbReference type="EMBL" id="GFT97355.1"/>
    </source>
</evidence>
<keyword evidence="3" id="KW-1185">Reference proteome</keyword>
<reference evidence="2" key="1">
    <citation type="submission" date="2020-08" db="EMBL/GenBank/DDBJ databases">
        <title>Multicomponent nature underlies the extraordinary mechanical properties of spider dragline silk.</title>
        <authorList>
            <person name="Kono N."/>
            <person name="Nakamura H."/>
            <person name="Mori M."/>
            <person name="Yoshida Y."/>
            <person name="Ohtoshi R."/>
            <person name="Malay A.D."/>
            <person name="Moran D.A.P."/>
            <person name="Tomita M."/>
            <person name="Numata K."/>
            <person name="Arakawa K."/>
        </authorList>
    </citation>
    <scope>NUCLEOTIDE SEQUENCE</scope>
</reference>
<evidence type="ECO:0000313" key="3">
    <source>
        <dbReference type="Proteomes" id="UP000887013"/>
    </source>
</evidence>
<name>A0A8X6UAF9_NEPPI</name>